<feature type="binding site" evidence="10">
    <location>
        <position position="353"/>
    </location>
    <ligand>
        <name>1D-myo-inositol 1,3,4-trisphosphate</name>
        <dbReference type="ChEBI" id="CHEBI:58414"/>
    </ligand>
</feature>
<dbReference type="PANTHER" id="PTHR14217:SF1">
    <property type="entry name" value="INOSITOL-TETRAKISPHOSPHATE 1-KINASE"/>
    <property type="match status" value="1"/>
</dbReference>
<evidence type="ECO:0000256" key="1">
    <source>
        <dbReference type="ARBA" id="ARBA00009601"/>
    </source>
</evidence>
<accession>A0AAV0GY63</accession>
<organism evidence="15 16">
    <name type="scientific">Linum tenue</name>
    <dbReference type="NCBI Taxonomy" id="586396"/>
    <lineage>
        <taxon>Eukaryota</taxon>
        <taxon>Viridiplantae</taxon>
        <taxon>Streptophyta</taxon>
        <taxon>Embryophyta</taxon>
        <taxon>Tracheophyta</taxon>
        <taxon>Spermatophyta</taxon>
        <taxon>Magnoliopsida</taxon>
        <taxon>eudicotyledons</taxon>
        <taxon>Gunneridae</taxon>
        <taxon>Pentapetalae</taxon>
        <taxon>rosids</taxon>
        <taxon>fabids</taxon>
        <taxon>Malpighiales</taxon>
        <taxon>Linaceae</taxon>
        <taxon>Linum</taxon>
    </lineage>
</organism>
<dbReference type="AlphaFoldDB" id="A0AAV0GY63"/>
<dbReference type="EMBL" id="CAMGYJ010000002">
    <property type="protein sequence ID" value="CAI0377954.1"/>
    <property type="molecule type" value="Genomic_DNA"/>
</dbReference>
<evidence type="ECO:0000256" key="4">
    <source>
        <dbReference type="ARBA" id="ARBA00022723"/>
    </source>
</evidence>
<dbReference type="GO" id="GO:0005524">
    <property type="term" value="F:ATP binding"/>
    <property type="evidence" value="ECO:0007669"/>
    <property type="project" value="UniProtKB-KW"/>
</dbReference>
<dbReference type="InterPro" id="IPR008656">
    <property type="entry name" value="Inositol_tetrakis-P_1-kinase"/>
</dbReference>
<dbReference type="GO" id="GO:0000287">
    <property type="term" value="F:magnesium ion binding"/>
    <property type="evidence" value="ECO:0007669"/>
    <property type="project" value="InterPro"/>
</dbReference>
<evidence type="ECO:0000256" key="3">
    <source>
        <dbReference type="ARBA" id="ARBA00022679"/>
    </source>
</evidence>
<keyword evidence="7 9" id="KW-0067">ATP-binding</keyword>
<keyword evidence="5 9" id="KW-0547">Nucleotide-binding</keyword>
<feature type="binding site" evidence="10">
    <location>
        <position position="266"/>
    </location>
    <ligand>
        <name>ATP</name>
        <dbReference type="ChEBI" id="CHEBI:30616"/>
    </ligand>
</feature>
<evidence type="ECO:0000256" key="11">
    <source>
        <dbReference type="PIRSR" id="PIRSR038186-2"/>
    </source>
</evidence>
<evidence type="ECO:0000256" key="10">
    <source>
        <dbReference type="PIRSR" id="PIRSR038186-1"/>
    </source>
</evidence>
<dbReference type="PIRSF" id="PIRSF038186">
    <property type="entry name" value="ITPK"/>
    <property type="match status" value="1"/>
</dbReference>
<proteinExistence type="inferred from homology"/>
<evidence type="ECO:0000259" key="14">
    <source>
        <dbReference type="Pfam" id="PF17927"/>
    </source>
</evidence>
<feature type="binding site" evidence="11">
    <location>
        <position position="351"/>
    </location>
    <ligand>
        <name>Mg(2+)</name>
        <dbReference type="ChEBI" id="CHEBI:18420"/>
        <label>2</label>
    </ligand>
</feature>
<dbReference type="GO" id="GO:0047325">
    <property type="term" value="F:inositol-3,4,5,6-tetrakisphosphate 1-kinase activity"/>
    <property type="evidence" value="ECO:0007669"/>
    <property type="project" value="UniProtKB-EC"/>
</dbReference>
<dbReference type="FunFam" id="3.30.470.20:FF:000047">
    <property type="entry name" value="Inositol-tetrakisphosphate 1-kinase 4"/>
    <property type="match status" value="1"/>
</dbReference>
<dbReference type="Pfam" id="PF17927">
    <property type="entry name" value="Ins134_P3_kin_N"/>
    <property type="match status" value="1"/>
</dbReference>
<name>A0AAV0GY63_9ROSI</name>
<dbReference type="Proteomes" id="UP001154282">
    <property type="component" value="Unassembled WGS sequence"/>
</dbReference>
<feature type="binding site" evidence="11">
    <location>
        <position position="351"/>
    </location>
    <ligand>
        <name>Mg(2+)</name>
        <dbReference type="ChEBI" id="CHEBI:18420"/>
        <label>1</label>
    </ligand>
</feature>
<reference evidence="15" key="1">
    <citation type="submission" date="2022-08" db="EMBL/GenBank/DDBJ databases">
        <authorList>
            <person name="Gutierrez-Valencia J."/>
        </authorList>
    </citation>
    <scope>NUCLEOTIDE SEQUENCE</scope>
</reference>
<feature type="binding site" evidence="10">
    <location>
        <position position="144"/>
    </location>
    <ligand>
        <name>ATP</name>
        <dbReference type="ChEBI" id="CHEBI:30616"/>
    </ligand>
</feature>
<feature type="domain" description="Inositol 1,3,4-trisphosphate 5/6-kinase ATP-grasp" evidence="13">
    <location>
        <begin position="167"/>
        <end position="363"/>
    </location>
</feature>
<dbReference type="SUPFAM" id="SSF56059">
    <property type="entry name" value="Glutathione synthetase ATP-binding domain-like"/>
    <property type="match status" value="1"/>
</dbReference>
<dbReference type="Pfam" id="PF05770">
    <property type="entry name" value="Ins134_P3_kin"/>
    <property type="match status" value="1"/>
</dbReference>
<feature type="binding site" evidence="10">
    <location>
        <position position="208"/>
    </location>
    <ligand>
        <name>1D-myo-inositol 1,3,4-trisphosphate</name>
        <dbReference type="ChEBI" id="CHEBI:58414"/>
    </ligand>
</feature>
<evidence type="ECO:0000313" key="15">
    <source>
        <dbReference type="EMBL" id="CAI0377954.1"/>
    </source>
</evidence>
<feature type="compositionally biased region" description="Basic and acidic residues" evidence="12">
    <location>
        <begin position="8"/>
        <end position="29"/>
    </location>
</feature>
<feature type="binding site" evidence="11">
    <location>
        <position position="353"/>
    </location>
    <ligand>
        <name>Mg(2+)</name>
        <dbReference type="ChEBI" id="CHEBI:18420"/>
        <label>2</label>
    </ligand>
</feature>
<feature type="binding site" evidence="11">
    <location>
        <position position="337"/>
    </location>
    <ligand>
        <name>Mg(2+)</name>
        <dbReference type="ChEBI" id="CHEBI:18420"/>
        <label>1</label>
    </ligand>
</feature>
<evidence type="ECO:0000256" key="7">
    <source>
        <dbReference type="ARBA" id="ARBA00022840"/>
    </source>
</evidence>
<keyword evidence="4 9" id="KW-0479">Metal-binding</keyword>
<evidence type="ECO:0000256" key="8">
    <source>
        <dbReference type="ARBA" id="ARBA00022842"/>
    </source>
</evidence>
<evidence type="ECO:0000256" key="2">
    <source>
        <dbReference type="ARBA" id="ARBA00011245"/>
    </source>
</evidence>
<dbReference type="GO" id="GO:0052725">
    <property type="term" value="F:inositol-1,3,4-trisphosphate 6-kinase activity"/>
    <property type="evidence" value="ECO:0007669"/>
    <property type="project" value="InterPro"/>
</dbReference>
<evidence type="ECO:0000259" key="13">
    <source>
        <dbReference type="Pfam" id="PF05770"/>
    </source>
</evidence>
<keyword evidence="8 9" id="KW-0460">Magnesium</keyword>
<protein>
    <recommendedName>
        <fullName evidence="9">Inositol-tetrakisphosphate 1-kinase</fullName>
        <ecNumber evidence="9">2.7.1.134</ecNumber>
    </recommendedName>
</protein>
<dbReference type="PANTHER" id="PTHR14217">
    <property type="entry name" value="INOSITOL-TETRAKISPHOSPHATE 1-KINASE"/>
    <property type="match status" value="1"/>
</dbReference>
<comment type="catalytic activity">
    <reaction evidence="9">
        <text>1D-myo-inositol 3,4,5,6-tetrakisphosphate + ATP = 1D-myo-inositol 1,3,4,5,6-pentakisphosphate + ADP + H(+)</text>
        <dbReference type="Rhea" id="RHEA:12452"/>
        <dbReference type="ChEBI" id="CHEBI:15378"/>
        <dbReference type="ChEBI" id="CHEBI:30616"/>
        <dbReference type="ChEBI" id="CHEBI:57539"/>
        <dbReference type="ChEBI" id="CHEBI:57733"/>
        <dbReference type="ChEBI" id="CHEBI:456216"/>
        <dbReference type="EC" id="2.7.1.134"/>
    </reaction>
</comment>
<feature type="binding site" evidence="10">
    <location>
        <position position="114"/>
    </location>
    <ligand>
        <name>1D-myo-inositol 1,3,4-trisphosphate</name>
        <dbReference type="ChEBI" id="CHEBI:58414"/>
    </ligand>
</feature>
<dbReference type="InterPro" id="IPR041429">
    <property type="entry name" value="ITPK1_N"/>
</dbReference>
<feature type="region of interest" description="Disordered" evidence="12">
    <location>
        <begin position="1"/>
        <end position="29"/>
    </location>
</feature>
<dbReference type="InterPro" id="IPR040464">
    <property type="entry name" value="InsP(3)kin_ATP-grasp"/>
</dbReference>
<gene>
    <name evidence="15" type="ORF">LITE_LOCUS1687</name>
</gene>
<feature type="binding site" evidence="10">
    <location>
        <begin position="231"/>
        <end position="251"/>
    </location>
    <ligand>
        <name>ATP</name>
        <dbReference type="ChEBI" id="CHEBI:30616"/>
    </ligand>
</feature>
<evidence type="ECO:0000256" key="9">
    <source>
        <dbReference type="PIRNR" id="PIRNR038186"/>
    </source>
</evidence>
<keyword evidence="16" id="KW-1185">Reference proteome</keyword>
<comment type="function">
    <text evidence="9">Kinase that can phosphorylate various inositol polyphosphate such as Ins(3,4,5,6)P4 or Ins(1,3,4)P3.</text>
</comment>
<evidence type="ECO:0000313" key="16">
    <source>
        <dbReference type="Proteomes" id="UP001154282"/>
    </source>
</evidence>
<comment type="similarity">
    <text evidence="1 9">Belongs to the ITPK1 family.</text>
</comment>
<dbReference type="GO" id="GO:0005737">
    <property type="term" value="C:cytoplasm"/>
    <property type="evidence" value="ECO:0007669"/>
    <property type="project" value="TreeGrafter"/>
</dbReference>
<evidence type="ECO:0000256" key="12">
    <source>
        <dbReference type="SAM" id="MobiDB-lite"/>
    </source>
</evidence>
<feature type="binding site" evidence="10">
    <location>
        <position position="357"/>
    </location>
    <ligand>
        <name>1D-myo-inositol 1,3,4-trisphosphate</name>
        <dbReference type="ChEBI" id="CHEBI:58414"/>
    </ligand>
</feature>
<comment type="cofactor">
    <cofactor evidence="9 11">
        <name>Mg(2+)</name>
        <dbReference type="ChEBI" id="CHEBI:18420"/>
    </cofactor>
    <text evidence="9 11">Binds 2 magnesium ions per subunit.</text>
</comment>
<keyword evidence="6 9" id="KW-0418">Kinase</keyword>
<feature type="binding site" evidence="10">
    <location>
        <position position="197"/>
    </location>
    <ligand>
        <name>ATP</name>
        <dbReference type="ChEBI" id="CHEBI:30616"/>
    </ligand>
</feature>
<sequence length="383" mass="43006">MASPYNPERVDRGSKEKDREDEHSDRSVDEELSITTVKVGYLMKHSRQKDFAKRGTFPDGVTPNGLLFQRLSFEKPLLPQLEDVDIILHKATDEIISVDLRDSTESSNAITYTKGMQELKRYMEQHVECCVIDPLDKIYPVVDRLKIQQILNGLEDLPKGRCCSIRGPNFLKVDDFNDPEMDQRLSAAKLSFPSIVKPQVACGVADAHSMAIVFKSEDFKNLSVPLPAVAQASMDILAAFEYVNHSSTLFKIYVIGKKVFYAVKRSVPNADILTKMAIENGSSPLIFDSLKSLPTSTDSLHGGESSRATLDHFDIDLVTDAAYWLTRKLHLTVFGFDVVVQEGSNDHVIVDVNYLPSFKEVPDDIAIPAFWDAVREKFESMKI</sequence>
<comment type="subunit">
    <text evidence="2 9">Monomer.</text>
</comment>
<dbReference type="GO" id="GO:0052726">
    <property type="term" value="F:inositol-1,3,4-trisphosphate 5-kinase activity"/>
    <property type="evidence" value="ECO:0007669"/>
    <property type="project" value="InterPro"/>
</dbReference>
<feature type="domain" description="Inositol-tetrakisphosphate 1-kinase N-terminal" evidence="14">
    <location>
        <begin position="39"/>
        <end position="138"/>
    </location>
</feature>
<dbReference type="Gene3D" id="3.30.470.20">
    <property type="entry name" value="ATP-grasp fold, B domain"/>
    <property type="match status" value="1"/>
</dbReference>
<evidence type="ECO:0000256" key="6">
    <source>
        <dbReference type="ARBA" id="ARBA00022777"/>
    </source>
</evidence>
<evidence type="ECO:0000256" key="5">
    <source>
        <dbReference type="ARBA" id="ARBA00022741"/>
    </source>
</evidence>
<keyword evidence="3 9" id="KW-0808">Transferase</keyword>
<feature type="binding site" evidence="10">
    <location>
        <position position="251"/>
    </location>
    <ligand>
        <name>1D-myo-inositol 1,3,4-trisphosphate</name>
        <dbReference type="ChEBI" id="CHEBI:58414"/>
    </ligand>
</feature>
<dbReference type="EC" id="2.7.1.134" evidence="9"/>
<comment type="caution">
    <text evidence="15">The sequence shown here is derived from an EMBL/GenBank/DDBJ whole genome shotgun (WGS) entry which is preliminary data.</text>
</comment>
<dbReference type="GO" id="GO:0032957">
    <property type="term" value="P:inositol trisphosphate metabolic process"/>
    <property type="evidence" value="ECO:0007669"/>
    <property type="project" value="InterPro"/>
</dbReference>